<feature type="transmembrane region" description="Helical" evidence="9">
    <location>
        <begin position="321"/>
        <end position="341"/>
    </location>
</feature>
<comment type="caution">
    <text evidence="10">The sequence shown here is derived from an EMBL/GenBank/DDBJ whole genome shotgun (WGS) entry which is preliminary data.</text>
</comment>
<keyword evidence="4" id="KW-1003">Cell membrane</keyword>
<keyword evidence="11" id="KW-1185">Reference proteome</keyword>
<dbReference type="InterPro" id="IPR004685">
    <property type="entry name" value="Brnchd-chn_aa_trnsp_Livcs"/>
</dbReference>
<evidence type="ECO:0000256" key="8">
    <source>
        <dbReference type="ARBA" id="ARBA00023136"/>
    </source>
</evidence>
<evidence type="ECO:0000256" key="7">
    <source>
        <dbReference type="ARBA" id="ARBA00022989"/>
    </source>
</evidence>
<dbReference type="Proteomes" id="UP001165287">
    <property type="component" value="Unassembled WGS sequence"/>
</dbReference>
<feature type="transmembrane region" description="Helical" evidence="9">
    <location>
        <begin position="78"/>
        <end position="100"/>
    </location>
</feature>
<evidence type="ECO:0000313" key="11">
    <source>
        <dbReference type="Proteomes" id="UP001165287"/>
    </source>
</evidence>
<feature type="transmembrane region" description="Helical" evidence="9">
    <location>
        <begin position="228"/>
        <end position="257"/>
    </location>
</feature>
<evidence type="ECO:0000256" key="4">
    <source>
        <dbReference type="ARBA" id="ARBA00022475"/>
    </source>
</evidence>
<keyword evidence="8 9" id="KW-0472">Membrane</keyword>
<feature type="transmembrane region" description="Helical" evidence="9">
    <location>
        <begin position="418"/>
        <end position="435"/>
    </location>
</feature>
<comment type="function">
    <text evidence="9">Component of the transport system for branched-chain amino acids.</text>
</comment>
<keyword evidence="6 9" id="KW-0029">Amino-acid transport</keyword>
<comment type="similarity">
    <text evidence="2 9">Belongs to the branched chain amino acid transporter family.</text>
</comment>
<protein>
    <recommendedName>
        <fullName evidence="9">Branched-chain amino acid transport system carrier protein</fullName>
    </recommendedName>
</protein>
<keyword evidence="5 9" id="KW-0812">Transmembrane</keyword>
<reference evidence="10" key="1">
    <citation type="submission" date="2024-05" db="EMBL/GenBank/DDBJ databases">
        <title>Metabacillus sp. nov., isolated from the rhizosphere soil of tomato plants.</title>
        <authorList>
            <person name="Ma R."/>
        </authorList>
    </citation>
    <scope>NUCLEOTIDE SEQUENCE</scope>
    <source>
        <strain evidence="10">DBTR6</strain>
    </source>
</reference>
<evidence type="ECO:0000256" key="2">
    <source>
        <dbReference type="ARBA" id="ARBA00008540"/>
    </source>
</evidence>
<evidence type="ECO:0000256" key="6">
    <source>
        <dbReference type="ARBA" id="ARBA00022970"/>
    </source>
</evidence>
<gene>
    <name evidence="10" type="primary">brnQ</name>
    <name evidence="10" type="ORF">K9V48_19435</name>
</gene>
<feature type="transmembrane region" description="Helical" evidence="9">
    <location>
        <begin position="380"/>
        <end position="398"/>
    </location>
</feature>
<proteinExistence type="inferred from homology"/>
<dbReference type="PANTHER" id="PTHR30588:SF0">
    <property type="entry name" value="BRANCHED-CHAIN AMINO ACID PERMEASE BRNQ"/>
    <property type="match status" value="1"/>
</dbReference>
<accession>A0ABS7UWQ7</accession>
<comment type="subcellular location">
    <subcellularLocation>
        <location evidence="1 9">Cell membrane</location>
        <topology evidence="1 9">Multi-pass membrane protein</topology>
    </subcellularLocation>
</comment>
<evidence type="ECO:0000256" key="3">
    <source>
        <dbReference type="ARBA" id="ARBA00022448"/>
    </source>
</evidence>
<feature type="transmembrane region" description="Helical" evidence="9">
    <location>
        <begin position="153"/>
        <end position="171"/>
    </location>
</feature>
<organism evidence="10 11">
    <name type="scientific">Metabacillus rhizolycopersici</name>
    <dbReference type="NCBI Taxonomy" id="2875709"/>
    <lineage>
        <taxon>Bacteria</taxon>
        <taxon>Bacillati</taxon>
        <taxon>Bacillota</taxon>
        <taxon>Bacilli</taxon>
        <taxon>Bacillales</taxon>
        <taxon>Bacillaceae</taxon>
        <taxon>Metabacillus</taxon>
    </lineage>
</organism>
<keyword evidence="7 9" id="KW-1133">Transmembrane helix</keyword>
<dbReference type="Pfam" id="PF05525">
    <property type="entry name" value="Branch_AA_trans"/>
    <property type="match status" value="1"/>
</dbReference>
<feature type="transmembrane region" description="Helical" evidence="9">
    <location>
        <begin position="41"/>
        <end position="66"/>
    </location>
</feature>
<evidence type="ECO:0000313" key="10">
    <source>
        <dbReference type="EMBL" id="MBZ5752364.1"/>
    </source>
</evidence>
<dbReference type="PANTHER" id="PTHR30588">
    <property type="entry name" value="BRANCHED-CHAIN AMINO ACID TRANSPORT SYSTEM 2 CARRIER PROTEIN"/>
    <property type="match status" value="1"/>
</dbReference>
<name>A0ABS7UWQ7_9BACI</name>
<evidence type="ECO:0000256" key="1">
    <source>
        <dbReference type="ARBA" id="ARBA00004651"/>
    </source>
</evidence>
<dbReference type="NCBIfam" id="TIGR00796">
    <property type="entry name" value="livcs"/>
    <property type="match status" value="1"/>
</dbReference>
<feature type="transmembrane region" description="Helical" evidence="9">
    <location>
        <begin position="347"/>
        <end position="368"/>
    </location>
</feature>
<evidence type="ECO:0000256" key="5">
    <source>
        <dbReference type="ARBA" id="ARBA00022692"/>
    </source>
</evidence>
<feature type="transmembrane region" description="Helical" evidence="9">
    <location>
        <begin position="120"/>
        <end position="141"/>
    </location>
</feature>
<sequence>MSKNVPFSFIIVIGFMLFALFFGAGNLIFPALLGQSAGINVWAANAGFLVTGAGLPLLGVLALGISGKDDLQSLASRVNPMFGVIFTVVLYLSIGPLFAIPRTGTVSFEIAIRPFLGAEISFLPLLIFTLIFFAVTCFISINPSKMVDIIGKWLTPIMIAFIAILMALVVFKPMGDFQAPMDAYSSHAFFKGFQEGYLTMDALAAFVFGIIVINAIREKGITDKKHLLVACMKAAVIAVALLALIYTGLSYLGALSVEQLGYLDNGGQVLSEVSGHYFGAFGGVLLGLIVLLACLTTSVGLITACATYFHKLVPSVSYKNFAIIFSVISTIFANFGLTQLISLSVPVLTAIYPLAIVLIFLTFTHSLFKGRAEVYQGSLLLTFIVSLFDGLNGAGISVQGVNTLFAQMLPFYEIGLGWIVPAIVGGILGFIYSLVRPVRVVKEANS</sequence>
<feature type="transmembrane region" description="Helical" evidence="9">
    <location>
        <begin position="277"/>
        <end position="309"/>
    </location>
</feature>
<keyword evidence="3 9" id="KW-0813">Transport</keyword>
<dbReference type="RefSeq" id="WP_224140818.1">
    <property type="nucleotide sequence ID" value="NZ_JAIQUM010000053.1"/>
</dbReference>
<feature type="transmembrane region" description="Helical" evidence="9">
    <location>
        <begin position="7"/>
        <end position="29"/>
    </location>
</feature>
<dbReference type="EMBL" id="JAIQUM010000053">
    <property type="protein sequence ID" value="MBZ5752364.1"/>
    <property type="molecule type" value="Genomic_DNA"/>
</dbReference>
<feature type="transmembrane region" description="Helical" evidence="9">
    <location>
        <begin position="197"/>
        <end position="216"/>
    </location>
</feature>
<evidence type="ECO:0000256" key="9">
    <source>
        <dbReference type="RuleBase" id="RU362122"/>
    </source>
</evidence>